<organism evidence="3 4">
    <name type="scientific">Vibrio variabilis</name>
    <dbReference type="NCBI Taxonomy" id="990271"/>
    <lineage>
        <taxon>Bacteria</taxon>
        <taxon>Pseudomonadati</taxon>
        <taxon>Pseudomonadota</taxon>
        <taxon>Gammaproteobacteria</taxon>
        <taxon>Vibrionales</taxon>
        <taxon>Vibrionaceae</taxon>
        <taxon>Vibrio</taxon>
    </lineage>
</organism>
<reference evidence="4" key="1">
    <citation type="submission" date="2014-09" db="EMBL/GenBank/DDBJ databases">
        <title>Vibrio variabilis JCM 19239. (C206) whole genome shotgun sequence.</title>
        <authorList>
            <person name="Sawabe T."/>
            <person name="Meirelles P."/>
            <person name="Nakanishi M."/>
            <person name="Sayaka M."/>
            <person name="Hattori M."/>
            <person name="Ohkuma M."/>
        </authorList>
    </citation>
    <scope>NUCLEOTIDE SEQUENCE [LARGE SCALE GENOMIC DNA]</scope>
    <source>
        <strain evidence="4">JCM 19239</strain>
    </source>
</reference>
<dbReference type="Proteomes" id="UP000029223">
    <property type="component" value="Unassembled WGS sequence"/>
</dbReference>
<proteinExistence type="predicted"/>
<dbReference type="Gene3D" id="3.20.20.100">
    <property type="entry name" value="NADP-dependent oxidoreductase domain"/>
    <property type="match status" value="1"/>
</dbReference>
<evidence type="ECO:0000259" key="2">
    <source>
        <dbReference type="Pfam" id="PF00248"/>
    </source>
</evidence>
<dbReference type="InterPro" id="IPR050523">
    <property type="entry name" value="AKR_Detox_Biosynth"/>
</dbReference>
<dbReference type="SUPFAM" id="SSF51430">
    <property type="entry name" value="NAD(P)-linked oxidoreductase"/>
    <property type="match status" value="1"/>
</dbReference>
<name>A0ABQ0JG25_9VIBR</name>
<keyword evidence="1" id="KW-0560">Oxidoreductase</keyword>
<evidence type="ECO:0000313" key="4">
    <source>
        <dbReference type="Proteomes" id="UP000029223"/>
    </source>
</evidence>
<sequence length="316" mass="35787">MKYSAFKLETGATIRLSRIVLGTGGFYTQKDTDNSFEILDEYLRLRGNCIDTARQYGCSEHIIGEWLKSRNCRNKVSILTKGGHPSLTEPSKSRLSEPDLRADLEESLKNLSTDFVELYALHRDDEDIPVSEIMPTLHLFVKEGKVGAIGTSNWSVERIAAANEYARQHQLTEFSFNSPGFSLAECNRPRWPGCVMADQSMIDWHTTSGKPLFAWSPQASGFFSGKYSPDQTRNQEMVDVYYSDDNWRRYYRACKLAEKLNVSTIQVALAYVCNQPFPSFAIVGARTKQQVQQAVQASEIGLDDQAQRWLTSKITH</sequence>
<reference evidence="4" key="2">
    <citation type="submission" date="2014-09" db="EMBL/GenBank/DDBJ databases">
        <authorList>
            <consortium name="NBRP consortium"/>
            <person name="Sawabe T."/>
            <person name="Meirelles P."/>
            <person name="Nakanishi M."/>
            <person name="Sayaka M."/>
            <person name="Hattori M."/>
            <person name="Ohkuma M."/>
        </authorList>
    </citation>
    <scope>NUCLEOTIDE SEQUENCE [LARGE SCALE GENOMIC DNA]</scope>
    <source>
        <strain evidence="4">JCM 19239</strain>
    </source>
</reference>
<evidence type="ECO:0000256" key="1">
    <source>
        <dbReference type="ARBA" id="ARBA00023002"/>
    </source>
</evidence>
<dbReference type="CDD" id="cd19082">
    <property type="entry name" value="AKR_AKR10A1_2"/>
    <property type="match status" value="1"/>
</dbReference>
<feature type="domain" description="NADP-dependent oxidoreductase" evidence="2">
    <location>
        <begin position="18"/>
        <end position="306"/>
    </location>
</feature>
<protein>
    <submittedName>
        <fullName evidence="3">Oxidoreductase</fullName>
    </submittedName>
</protein>
<keyword evidence="4" id="KW-1185">Reference proteome</keyword>
<dbReference type="PANTHER" id="PTHR43364">
    <property type="entry name" value="NADH-SPECIFIC METHYLGLYOXAL REDUCTASE-RELATED"/>
    <property type="match status" value="1"/>
</dbReference>
<gene>
    <name evidence="3" type="ORF">JCM19239_2057</name>
</gene>
<comment type="caution">
    <text evidence="3">The sequence shown here is derived from an EMBL/GenBank/DDBJ whole genome shotgun (WGS) entry which is preliminary data.</text>
</comment>
<accession>A0ABQ0JG25</accession>
<dbReference type="InterPro" id="IPR036812">
    <property type="entry name" value="NAD(P)_OxRdtase_dom_sf"/>
</dbReference>
<dbReference type="EMBL" id="BBMS01000027">
    <property type="protein sequence ID" value="GAL27245.1"/>
    <property type="molecule type" value="Genomic_DNA"/>
</dbReference>
<dbReference type="PANTHER" id="PTHR43364:SF4">
    <property type="entry name" value="NAD(P)-LINKED OXIDOREDUCTASE SUPERFAMILY PROTEIN"/>
    <property type="match status" value="1"/>
</dbReference>
<dbReference type="InterPro" id="IPR023210">
    <property type="entry name" value="NADP_OxRdtase_dom"/>
</dbReference>
<dbReference type="Pfam" id="PF00248">
    <property type="entry name" value="Aldo_ket_red"/>
    <property type="match status" value="1"/>
</dbReference>
<evidence type="ECO:0000313" key="3">
    <source>
        <dbReference type="EMBL" id="GAL27245.1"/>
    </source>
</evidence>